<feature type="compositionally biased region" description="Low complexity" evidence="1">
    <location>
        <begin position="502"/>
        <end position="516"/>
    </location>
</feature>
<dbReference type="PROSITE" id="PS50003">
    <property type="entry name" value="PH_DOMAIN"/>
    <property type="match status" value="1"/>
</dbReference>
<dbReference type="PANTHER" id="PTHR31558:SF3">
    <property type="entry name" value="CW14 PROTEIN"/>
    <property type="match status" value="1"/>
</dbReference>
<dbReference type="Proteomes" id="UP000286097">
    <property type="component" value="Unassembled WGS sequence"/>
</dbReference>
<proteinExistence type="predicted"/>
<evidence type="ECO:0000313" key="3">
    <source>
        <dbReference type="EMBL" id="RQM18711.1"/>
    </source>
</evidence>
<dbReference type="PANTHER" id="PTHR31558">
    <property type="entry name" value="CW14 PROTEIN"/>
    <property type="match status" value="1"/>
</dbReference>
<gene>
    <name evidence="3" type="ORF">DD237_000892</name>
</gene>
<feature type="compositionally biased region" description="Polar residues" evidence="1">
    <location>
        <begin position="896"/>
        <end position="918"/>
    </location>
</feature>
<feature type="domain" description="PH" evidence="2">
    <location>
        <begin position="417"/>
        <end position="651"/>
    </location>
</feature>
<evidence type="ECO:0000256" key="1">
    <source>
        <dbReference type="SAM" id="MobiDB-lite"/>
    </source>
</evidence>
<feature type="compositionally biased region" description="Basic and acidic residues" evidence="1">
    <location>
        <begin position="715"/>
        <end position="726"/>
    </location>
</feature>
<dbReference type="AlphaFoldDB" id="A0A425CNY9"/>
<feature type="compositionally biased region" description="Polar residues" evidence="1">
    <location>
        <begin position="488"/>
        <end position="501"/>
    </location>
</feature>
<evidence type="ECO:0000313" key="4">
    <source>
        <dbReference type="Proteomes" id="UP000286097"/>
    </source>
</evidence>
<accession>A0A425CNY9</accession>
<organism evidence="3 4">
    <name type="scientific">Peronospora effusa</name>
    <dbReference type="NCBI Taxonomy" id="542832"/>
    <lineage>
        <taxon>Eukaryota</taxon>
        <taxon>Sar</taxon>
        <taxon>Stramenopiles</taxon>
        <taxon>Oomycota</taxon>
        <taxon>Peronosporomycetes</taxon>
        <taxon>Peronosporales</taxon>
        <taxon>Peronosporaceae</taxon>
        <taxon>Peronospora</taxon>
    </lineage>
</organism>
<dbReference type="EMBL" id="QKXF01000022">
    <property type="protein sequence ID" value="RQM18711.1"/>
    <property type="molecule type" value="Genomic_DNA"/>
</dbReference>
<feature type="compositionally biased region" description="Polar residues" evidence="1">
    <location>
        <begin position="463"/>
        <end position="472"/>
    </location>
</feature>
<dbReference type="Pfam" id="PF07059">
    <property type="entry name" value="EDR2_C"/>
    <property type="match status" value="1"/>
</dbReference>
<feature type="region of interest" description="Disordered" evidence="1">
    <location>
        <begin position="857"/>
        <end position="918"/>
    </location>
</feature>
<sequence length="1157" mass="129269">MKYMGYLLQGDAIEDEEQHYVAKKDDFVSSKLLRGLFGDIIMQYFEDIPENLISKEAFVCILALFYEFVVVLEDIDRISYMFTMYSIIFLGENHKKEGFIAEKDYLYLLNYLEDHMTLPKQFYAAFEECTIPMAGLLSNSQFITWMRQYQDVMEASIDWYNLYNIELRLDLMLSYCLFLTIHLAQPAVPGTPLASIRNSEENLSSLLLPILTFGVVFRDSLNNSPSCQNDTNPNPLRSFDFIGGEDSCDEDSDGLYDSDHLTEMEMSQSSFRDSATSMNGNDERTSILENAGAVVQDDIGEHISDVSGQGGQRVDTASVPVSARDPTYPSENSATQSRQAQNRSGRLRSRGVQKMGRYMGKAVGGGISRVGHVGRSILHVRKSQGHNQQHSGDQHNDDPAAVLPAGYSFSSESQSTKKYVCGYLHKISDSKWGKKGSWHRRWFVLDRQRGVLSYYRHNPANLMPTSSSQNDNIVHMVDSPVPPGKGTTAASSDPSSEPKTQSVGSTTTVPSSTGSSIGEDDNNDSFGCVSRSTDEAKEAELAVRNTTVIDEPITSGQQQEQDQSQEQQQQTVLYLNEAHPWYRGALDLNMDNVSLLFEKTLARNAPTQYFFQASTLSLHDIDSKRGVKYKLCADTETDFNLWTSAIADVINRKDAQNGKASSGAPVRSHQQLYRQRLLQKQMETEVVQAHDSEGGPDEAADSGHDSPPPVLGRAIPDRHGPVEDRQTTQVLNDAAPSSYVKRNIPPRIVTQFSSDFDNGASCWHLHIHVDGAKQCLIVGFMLNIVALHFLASEHVLWKVAICFTVSGMFVRNVYNPRALHQQRHGSYGDLNGNMEKTRHGTDVAQCSDPAKCCQHKVMPAGSDRGENDGMDGSTDEPHQRSSGADNRSVAKIPMGSTMTQSDMQADGRSSNVEHSWTSTRAETFAVRSSDYKKSRKKQPSKAALFEFIGADFVRTDSKLDLISERVEFPPEHENRRLFVINAQLPSYGPSVWGDSSYDGPGYSLALYWKIPDEIFEELKNPTTKTLKLLKRFLEAGNDTSLTDRFKVIAQVMNQEECGITGMSKKLLMSHNATPVLTRPQHRIYHFQDECTEIVIDIHAFSYIARRGIHSLIDKTSRLVIDLAFVIQGEAEDELPEQVLGCCRLDRINVQKAVDLPC</sequence>
<dbReference type="InterPro" id="IPR009769">
    <property type="entry name" value="EDR2_C"/>
</dbReference>
<feature type="region of interest" description="Disordered" evidence="1">
    <location>
        <begin position="303"/>
        <end position="350"/>
    </location>
</feature>
<comment type="caution">
    <text evidence="3">The sequence shown here is derived from an EMBL/GenBank/DDBJ whole genome shotgun (WGS) entry which is preliminary data.</text>
</comment>
<dbReference type="InterPro" id="IPR001849">
    <property type="entry name" value="PH_domain"/>
</dbReference>
<feature type="compositionally biased region" description="Polar residues" evidence="1">
    <location>
        <begin position="329"/>
        <end position="344"/>
    </location>
</feature>
<reference evidence="3 4" key="1">
    <citation type="submission" date="2018-06" db="EMBL/GenBank/DDBJ databases">
        <title>Comparative genomics of downy mildews reveals potential adaptations to biotrophy.</title>
        <authorList>
            <person name="Fletcher K."/>
            <person name="Klosterman S.J."/>
            <person name="Derevnina L."/>
            <person name="Martin F."/>
            <person name="Koike S."/>
            <person name="Reyes Chin-Wo S."/>
            <person name="Mou B."/>
            <person name="Michelmore R."/>
        </authorList>
    </citation>
    <scope>NUCLEOTIDE SEQUENCE [LARGE SCALE GENOMIC DNA]</scope>
    <source>
        <strain evidence="3 4">R13</strain>
    </source>
</reference>
<name>A0A425CNY9_9STRA</name>
<dbReference type="InterPro" id="IPR011993">
    <property type="entry name" value="PH-like_dom_sf"/>
</dbReference>
<dbReference type="SMART" id="SM00233">
    <property type="entry name" value="PH"/>
    <property type="match status" value="1"/>
</dbReference>
<dbReference type="VEuPathDB" id="FungiDB:DD237_000892"/>
<evidence type="ECO:0000259" key="2">
    <source>
        <dbReference type="PROSITE" id="PS50003"/>
    </source>
</evidence>
<dbReference type="SUPFAM" id="SSF50729">
    <property type="entry name" value="PH domain-like"/>
    <property type="match status" value="1"/>
</dbReference>
<feature type="region of interest" description="Disordered" evidence="1">
    <location>
        <begin position="825"/>
        <end position="845"/>
    </location>
</feature>
<feature type="region of interest" description="Disordered" evidence="1">
    <location>
        <begin position="460"/>
        <end position="538"/>
    </location>
</feature>
<feature type="region of interest" description="Disordered" evidence="1">
    <location>
        <begin position="683"/>
        <end position="726"/>
    </location>
</feature>
<protein>
    <recommendedName>
        <fullName evidence="2">PH domain-containing protein</fullName>
    </recommendedName>
</protein>
<dbReference type="Gene3D" id="2.30.29.30">
    <property type="entry name" value="Pleckstrin-homology domain (PH domain)/Phosphotyrosine-binding domain (PTB)"/>
    <property type="match status" value="1"/>
</dbReference>